<evidence type="ECO:0000313" key="2">
    <source>
        <dbReference type="Proteomes" id="UP000789525"/>
    </source>
</evidence>
<feature type="non-terminal residue" evidence="1">
    <location>
        <position position="1"/>
    </location>
</feature>
<organism evidence="1 2">
    <name type="scientific">Acaulospora colombiana</name>
    <dbReference type="NCBI Taxonomy" id="27376"/>
    <lineage>
        <taxon>Eukaryota</taxon>
        <taxon>Fungi</taxon>
        <taxon>Fungi incertae sedis</taxon>
        <taxon>Mucoromycota</taxon>
        <taxon>Glomeromycotina</taxon>
        <taxon>Glomeromycetes</taxon>
        <taxon>Diversisporales</taxon>
        <taxon>Acaulosporaceae</taxon>
        <taxon>Acaulospora</taxon>
    </lineage>
</organism>
<reference evidence="1" key="1">
    <citation type="submission" date="2021-06" db="EMBL/GenBank/DDBJ databases">
        <authorList>
            <person name="Kallberg Y."/>
            <person name="Tangrot J."/>
            <person name="Rosling A."/>
        </authorList>
    </citation>
    <scope>NUCLEOTIDE SEQUENCE</scope>
    <source>
        <strain evidence="1">CL356</strain>
    </source>
</reference>
<sequence>LGIQVVRDIDDDNGETCARPLVAIVMGLGKLVQLRYPPGSGRTNRWIQYSAFLRRDIYTFI</sequence>
<evidence type="ECO:0000313" key="1">
    <source>
        <dbReference type="EMBL" id="CAG8768600.1"/>
    </source>
</evidence>
<name>A0ACA9QXP3_9GLOM</name>
<accession>A0ACA9QXP3</accession>
<comment type="caution">
    <text evidence="1">The sequence shown here is derived from an EMBL/GenBank/DDBJ whole genome shotgun (WGS) entry which is preliminary data.</text>
</comment>
<proteinExistence type="predicted"/>
<dbReference type="Proteomes" id="UP000789525">
    <property type="component" value="Unassembled WGS sequence"/>
</dbReference>
<gene>
    <name evidence="1" type="ORF">ACOLOM_LOCUS13622</name>
</gene>
<keyword evidence="2" id="KW-1185">Reference proteome</keyword>
<dbReference type="EMBL" id="CAJVPT010063411">
    <property type="protein sequence ID" value="CAG8768600.1"/>
    <property type="molecule type" value="Genomic_DNA"/>
</dbReference>
<protein>
    <submittedName>
        <fullName evidence="1">3412_t:CDS:1</fullName>
    </submittedName>
</protein>